<accession>A0A132BFH8</accession>
<comment type="subcellular location">
    <subcellularLocation>
        <location evidence="1">Nucleus</location>
    </subcellularLocation>
</comment>
<evidence type="ECO:0000259" key="7">
    <source>
        <dbReference type="PROSITE" id="PS50048"/>
    </source>
</evidence>
<feature type="region of interest" description="Disordered" evidence="6">
    <location>
        <begin position="54"/>
        <end position="95"/>
    </location>
</feature>
<evidence type="ECO:0000313" key="8">
    <source>
        <dbReference type="EMBL" id="KUJ10467.1"/>
    </source>
</evidence>
<dbReference type="Pfam" id="PF00172">
    <property type="entry name" value="Zn_clus"/>
    <property type="match status" value="1"/>
</dbReference>
<evidence type="ECO:0000256" key="5">
    <source>
        <dbReference type="ARBA" id="ARBA00023242"/>
    </source>
</evidence>
<dbReference type="InterPro" id="IPR001138">
    <property type="entry name" value="Zn2Cys6_DnaBD"/>
</dbReference>
<dbReference type="SUPFAM" id="SSF57701">
    <property type="entry name" value="Zn2/Cys6 DNA-binding domain"/>
    <property type="match status" value="1"/>
</dbReference>
<gene>
    <name evidence="8" type="ORF">LY89DRAFT_740179</name>
</gene>
<dbReference type="InterPro" id="IPR036864">
    <property type="entry name" value="Zn2-C6_fun-type_DNA-bd_sf"/>
</dbReference>
<dbReference type="PANTHER" id="PTHR31845">
    <property type="entry name" value="FINGER DOMAIN PROTEIN, PUTATIVE-RELATED"/>
    <property type="match status" value="1"/>
</dbReference>
<dbReference type="Proteomes" id="UP000070700">
    <property type="component" value="Unassembled WGS sequence"/>
</dbReference>
<evidence type="ECO:0000256" key="1">
    <source>
        <dbReference type="ARBA" id="ARBA00004123"/>
    </source>
</evidence>
<dbReference type="PANTHER" id="PTHR31845:SF17">
    <property type="entry name" value="ZN(II)2CYS6 TRANSCRIPTION FACTOR (EUROFUNG)"/>
    <property type="match status" value="1"/>
</dbReference>
<evidence type="ECO:0000256" key="6">
    <source>
        <dbReference type="SAM" id="MobiDB-lite"/>
    </source>
</evidence>
<dbReference type="GO" id="GO:0000981">
    <property type="term" value="F:DNA-binding transcription factor activity, RNA polymerase II-specific"/>
    <property type="evidence" value="ECO:0007669"/>
    <property type="project" value="InterPro"/>
</dbReference>
<dbReference type="GO" id="GO:0000976">
    <property type="term" value="F:transcription cis-regulatory region binding"/>
    <property type="evidence" value="ECO:0007669"/>
    <property type="project" value="TreeGrafter"/>
</dbReference>
<name>A0A132BFH8_MOLSC</name>
<keyword evidence="3" id="KW-0238">DNA-binding</keyword>
<keyword evidence="9" id="KW-1185">Reference proteome</keyword>
<evidence type="ECO:0000256" key="3">
    <source>
        <dbReference type="ARBA" id="ARBA00023125"/>
    </source>
</evidence>
<dbReference type="GeneID" id="28830287"/>
<dbReference type="CDD" id="cd00067">
    <property type="entry name" value="GAL4"/>
    <property type="match status" value="1"/>
</dbReference>
<evidence type="ECO:0000313" key="9">
    <source>
        <dbReference type="Proteomes" id="UP000070700"/>
    </source>
</evidence>
<dbReference type="EMBL" id="KQ947429">
    <property type="protein sequence ID" value="KUJ10467.1"/>
    <property type="molecule type" value="Genomic_DNA"/>
</dbReference>
<evidence type="ECO:0000256" key="4">
    <source>
        <dbReference type="ARBA" id="ARBA00023163"/>
    </source>
</evidence>
<dbReference type="RefSeq" id="XP_018064822.1">
    <property type="nucleotide sequence ID" value="XM_018220561.1"/>
</dbReference>
<dbReference type="GO" id="GO:0008270">
    <property type="term" value="F:zinc ion binding"/>
    <property type="evidence" value="ECO:0007669"/>
    <property type="project" value="InterPro"/>
</dbReference>
<dbReference type="GO" id="GO:0005634">
    <property type="term" value="C:nucleus"/>
    <property type="evidence" value="ECO:0007669"/>
    <property type="project" value="UniProtKB-SubCell"/>
</dbReference>
<proteinExistence type="predicted"/>
<feature type="domain" description="Zn(2)-C6 fungal-type" evidence="7">
    <location>
        <begin position="14"/>
        <end position="45"/>
    </location>
</feature>
<dbReference type="Gene3D" id="4.10.240.10">
    <property type="entry name" value="Zn(2)-C6 fungal-type DNA-binding domain"/>
    <property type="match status" value="1"/>
</dbReference>
<dbReference type="KEGG" id="psco:LY89DRAFT_740179"/>
<sequence length="639" mass="72097">MDATGPATPIAAVACMHCRRLKMKCIGSDKPPCARCAKAGRECIVQKPDRTQSLGNISNGFHQEVPRPARGDFMDRRPSRGEGGTIPENSDTNNPIVWRKDGFGAAIARNFFPINELTRANKEPALPSIYNTTPYATVFSASENIQDDDSGQPNSKRRRIEATLQTPRHQNTQDLHMSPYDTSVPERDMMQLIHIFRNRMLVFIPLLQESDLEDISHVISQKRTLALCICYVTTRYVPGGERTRTQLIPAISDILQDRNVRPQTDGEKWTMLQALSVLYAYRPTIQENTTRHDQADISHRSIKSFTESYALHLSVHRSIIGLKASIRSNEPNINSTQNFKYYIYWLWLFNMSNHFSVVTGTPPSIRIDATIRAAPQILDNIDVGHGPRQILSEAELCIHWDKISAHSPALAEWWCPPDTADEASAIHPEILTNVAKASDEALTSWSRKWGPAIPTEPLGQAMDFHFRFTKFCLSTYMIRNLSIGRNLTTDQQVRIKNSVQAAHYFCEHLLDLGPVYRDAARYMGDFGFVMVSFSCLFIIEACKNYRSLLQDEHRMLGTVEEVALLMKQLAISPSSTHGPGLQASIVLYRLHELDKHDETEAALEEAPGAQYSFTSADAEGFMMDPIWDLLNFFPEIKGT</sequence>
<dbReference type="PROSITE" id="PS00463">
    <property type="entry name" value="ZN2_CY6_FUNGAL_1"/>
    <property type="match status" value="1"/>
</dbReference>
<keyword evidence="4" id="KW-0804">Transcription</keyword>
<reference evidence="8 9" key="1">
    <citation type="submission" date="2015-10" db="EMBL/GenBank/DDBJ databases">
        <title>Full genome of DAOMC 229536 Phialocephala scopiformis, a fungal endophyte of spruce producing the potent anti-insectan compound rugulosin.</title>
        <authorList>
            <consortium name="DOE Joint Genome Institute"/>
            <person name="Walker A.K."/>
            <person name="Frasz S.L."/>
            <person name="Seifert K.A."/>
            <person name="Miller J.D."/>
            <person name="Mondo S.J."/>
            <person name="Labutti K."/>
            <person name="Lipzen A."/>
            <person name="Dockter R."/>
            <person name="Kennedy M."/>
            <person name="Grigoriev I.V."/>
            <person name="Spatafora J.W."/>
        </authorList>
    </citation>
    <scope>NUCLEOTIDE SEQUENCE [LARGE SCALE GENOMIC DNA]</scope>
    <source>
        <strain evidence="8 9">CBS 120377</strain>
    </source>
</reference>
<protein>
    <recommendedName>
        <fullName evidence="7">Zn(2)-C6 fungal-type domain-containing protein</fullName>
    </recommendedName>
</protein>
<feature type="compositionally biased region" description="Basic and acidic residues" evidence="6">
    <location>
        <begin position="64"/>
        <end position="80"/>
    </location>
</feature>
<evidence type="ECO:0000256" key="2">
    <source>
        <dbReference type="ARBA" id="ARBA00023015"/>
    </source>
</evidence>
<dbReference type="InParanoid" id="A0A132BFH8"/>
<keyword evidence="2" id="KW-0805">Transcription regulation</keyword>
<dbReference type="AlphaFoldDB" id="A0A132BFH8"/>
<keyword evidence="5" id="KW-0539">Nucleus</keyword>
<organism evidence="8 9">
    <name type="scientific">Mollisia scopiformis</name>
    <name type="common">Conifer needle endophyte fungus</name>
    <name type="synonym">Phialocephala scopiformis</name>
    <dbReference type="NCBI Taxonomy" id="149040"/>
    <lineage>
        <taxon>Eukaryota</taxon>
        <taxon>Fungi</taxon>
        <taxon>Dikarya</taxon>
        <taxon>Ascomycota</taxon>
        <taxon>Pezizomycotina</taxon>
        <taxon>Leotiomycetes</taxon>
        <taxon>Helotiales</taxon>
        <taxon>Mollisiaceae</taxon>
        <taxon>Mollisia</taxon>
    </lineage>
</organism>
<dbReference type="InterPro" id="IPR051089">
    <property type="entry name" value="prtT"/>
</dbReference>
<dbReference type="SMART" id="SM00066">
    <property type="entry name" value="GAL4"/>
    <property type="match status" value="1"/>
</dbReference>
<dbReference type="PROSITE" id="PS50048">
    <property type="entry name" value="ZN2_CY6_FUNGAL_2"/>
    <property type="match status" value="1"/>
</dbReference>
<dbReference type="OrthoDB" id="39175at2759"/>